<keyword evidence="5" id="KW-0597">Phosphoprotein</keyword>
<dbReference type="GO" id="GO:0008908">
    <property type="term" value="F:isochorismatase activity"/>
    <property type="evidence" value="ECO:0007669"/>
    <property type="project" value="UniProtKB-EC"/>
</dbReference>
<sequence length="301" mass="33455">MAIPRIQAYSLPAAEQFPENKTSWQIDPSKAVLLIHDMQDYFVNFFDTQLSPIPELISNIQSLKAACKETGIPVVYTAQPANQAPEDRALLTDFWGTGLKDSTPIIDELTPDADDKQYVKWRYSAFKKSTFLEDMREAGRDQLLICGIYGHIGILSTTLDAFMLDIKPFVIGDAIGDFSKQDHEFTLKYVTGRAGNVKSLADVKRTLSSSEKSSDSAVLPLSLSLESMQQDVAEALMLDLEDVEVDENLTYIGLDSIRAMVLLDKWRAQGSTVTFAELVKTVTLAEWWQTISDKAAVSEVA</sequence>
<comment type="catalytic activity">
    <reaction evidence="4">
        <text>isochorismate + H2O = (2S,3S)-2,3-dihydroxy-2,3-dihydrobenzoate + pyruvate</text>
        <dbReference type="Rhea" id="RHEA:11112"/>
        <dbReference type="ChEBI" id="CHEBI:15361"/>
        <dbReference type="ChEBI" id="CHEBI:15377"/>
        <dbReference type="ChEBI" id="CHEBI:29780"/>
        <dbReference type="ChEBI" id="CHEBI:58764"/>
        <dbReference type="EC" id="3.3.2.1"/>
    </reaction>
</comment>
<protein>
    <recommendedName>
        <fullName evidence="2">isochorismatase</fullName>
        <ecNumber evidence="2">3.3.2.1</ecNumber>
    </recommendedName>
</protein>
<dbReference type="EMBL" id="PEIB01000008">
    <property type="protein sequence ID" value="RXJ73559.1"/>
    <property type="molecule type" value="Genomic_DNA"/>
</dbReference>
<dbReference type="InterPro" id="IPR000868">
    <property type="entry name" value="Isochorismatase-like_dom"/>
</dbReference>
<dbReference type="PRINTS" id="PR01398">
    <property type="entry name" value="ISCHRISMTASE"/>
</dbReference>
<comment type="cofactor">
    <cofactor evidence="5">
        <name>pantetheine 4'-phosphate</name>
        <dbReference type="ChEBI" id="CHEBI:47942"/>
    </cofactor>
    <text evidence="5">Binds 1 phosphopantetheine covalently.</text>
</comment>
<dbReference type="InterPro" id="IPR036736">
    <property type="entry name" value="ACP-like_sf"/>
</dbReference>
<dbReference type="SUPFAM" id="SSF52499">
    <property type="entry name" value="Isochorismatase-like hydrolases"/>
    <property type="match status" value="1"/>
</dbReference>
<evidence type="ECO:0000313" key="7">
    <source>
        <dbReference type="EMBL" id="RXJ73559.1"/>
    </source>
</evidence>
<name>A0A4Q0YWI2_9GAMM</name>
<dbReference type="PIRSF" id="PIRSF001111">
    <property type="entry name" value="Isochorismatase"/>
    <property type="match status" value="1"/>
</dbReference>
<evidence type="ECO:0000256" key="5">
    <source>
        <dbReference type="PIRSR" id="PIRSR001111-50"/>
    </source>
</evidence>
<feature type="domain" description="Carrier" evidence="6">
    <location>
        <begin position="219"/>
        <end position="295"/>
    </location>
</feature>
<comment type="caution">
    <text evidence="7">The sequence shown here is derived from an EMBL/GenBank/DDBJ whole genome shotgun (WGS) entry which is preliminary data.</text>
</comment>
<dbReference type="Gene3D" id="1.10.1200.10">
    <property type="entry name" value="ACP-like"/>
    <property type="match status" value="1"/>
</dbReference>
<dbReference type="RefSeq" id="WP_129121937.1">
    <property type="nucleotide sequence ID" value="NZ_PEIB01000008.1"/>
</dbReference>
<evidence type="ECO:0000256" key="3">
    <source>
        <dbReference type="ARBA" id="ARBA00022801"/>
    </source>
</evidence>
<dbReference type="Pfam" id="PF00857">
    <property type="entry name" value="Isochorismatase"/>
    <property type="match status" value="1"/>
</dbReference>
<organism evidence="7 8">
    <name type="scientific">Veronia nyctiphanis</name>
    <dbReference type="NCBI Taxonomy" id="1278244"/>
    <lineage>
        <taxon>Bacteria</taxon>
        <taxon>Pseudomonadati</taxon>
        <taxon>Pseudomonadota</taxon>
        <taxon>Gammaproteobacteria</taxon>
        <taxon>Vibrionales</taxon>
        <taxon>Vibrionaceae</taxon>
        <taxon>Veronia</taxon>
    </lineage>
</organism>
<proteinExistence type="predicted"/>
<dbReference type="EC" id="3.3.2.1" evidence="2"/>
<comment type="pathway">
    <text evidence="1">Siderophore biosynthesis.</text>
</comment>
<evidence type="ECO:0000256" key="1">
    <source>
        <dbReference type="ARBA" id="ARBA00004924"/>
    </source>
</evidence>
<evidence type="ECO:0000256" key="2">
    <source>
        <dbReference type="ARBA" id="ARBA00012100"/>
    </source>
</evidence>
<evidence type="ECO:0000256" key="4">
    <source>
        <dbReference type="ARBA" id="ARBA00048590"/>
    </source>
</evidence>
<reference evidence="7 8" key="1">
    <citation type="submission" date="2017-10" db="EMBL/GenBank/DDBJ databases">
        <title>Nyctiphanis sp. nov., isolated from the stomach of the euphausiid Nyctiphanes simplex (Hansen, 1911) in the Gulf of California.</title>
        <authorList>
            <person name="Gomez-Gil B."/>
            <person name="Aguilar-Mendez M."/>
            <person name="Lopez-Cortes A."/>
            <person name="Gomez-Gutierrez J."/>
            <person name="Roque A."/>
            <person name="Lang E."/>
            <person name="Gonzalez-Castillo A."/>
        </authorList>
    </citation>
    <scope>NUCLEOTIDE SEQUENCE [LARGE SCALE GENOMIC DNA]</scope>
    <source>
        <strain evidence="7 8">CAIM 600</strain>
    </source>
</reference>
<keyword evidence="3" id="KW-0378">Hydrolase</keyword>
<dbReference type="PROSITE" id="PS50075">
    <property type="entry name" value="CARRIER"/>
    <property type="match status" value="1"/>
</dbReference>
<keyword evidence="5" id="KW-0596">Phosphopantetheine</keyword>
<gene>
    <name evidence="7" type="ORF">CS022_08620</name>
</gene>
<evidence type="ECO:0000259" key="6">
    <source>
        <dbReference type="PROSITE" id="PS50075"/>
    </source>
</evidence>
<dbReference type="InterPro" id="IPR036380">
    <property type="entry name" value="Isochorismatase-like_sf"/>
</dbReference>
<dbReference type="Gene3D" id="3.40.50.850">
    <property type="entry name" value="Isochorismatase-like"/>
    <property type="match status" value="1"/>
</dbReference>
<feature type="modified residue" description="O-(pantetheine 4'-phosphoryl)serine" evidence="5">
    <location>
        <position position="256"/>
    </location>
</feature>
<dbReference type="SUPFAM" id="SSF47336">
    <property type="entry name" value="ACP-like"/>
    <property type="match status" value="1"/>
</dbReference>
<dbReference type="Pfam" id="PF00550">
    <property type="entry name" value="PP-binding"/>
    <property type="match status" value="1"/>
</dbReference>
<dbReference type="PANTHER" id="PTHR43540:SF3">
    <property type="entry name" value="ENTEROBACTIN SYNTHASE COMPONENT B"/>
    <property type="match status" value="1"/>
</dbReference>
<keyword evidence="8" id="KW-1185">Reference proteome</keyword>
<accession>A0A4Q0YWI2</accession>
<dbReference type="OrthoDB" id="5794853at2"/>
<dbReference type="Proteomes" id="UP000290287">
    <property type="component" value="Unassembled WGS sequence"/>
</dbReference>
<dbReference type="AlphaFoldDB" id="A0A4Q0YWI2"/>
<dbReference type="InterPro" id="IPR050272">
    <property type="entry name" value="Isochorismatase-like_hydrls"/>
</dbReference>
<dbReference type="InterPro" id="IPR009081">
    <property type="entry name" value="PP-bd_ACP"/>
</dbReference>
<dbReference type="InterPro" id="IPR016291">
    <property type="entry name" value="Isochorismatase"/>
</dbReference>
<dbReference type="PANTHER" id="PTHR43540">
    <property type="entry name" value="PEROXYUREIDOACRYLATE/UREIDOACRYLATE AMIDOHYDROLASE-RELATED"/>
    <property type="match status" value="1"/>
</dbReference>
<evidence type="ECO:0000313" key="8">
    <source>
        <dbReference type="Proteomes" id="UP000290287"/>
    </source>
</evidence>